<dbReference type="EMBL" id="BKCJ010002383">
    <property type="protein sequence ID" value="GEU48185.1"/>
    <property type="molecule type" value="Genomic_DNA"/>
</dbReference>
<feature type="region of interest" description="Disordered" evidence="1">
    <location>
        <begin position="145"/>
        <end position="174"/>
    </location>
</feature>
<evidence type="ECO:0000313" key="2">
    <source>
        <dbReference type="EMBL" id="GEU48185.1"/>
    </source>
</evidence>
<protein>
    <submittedName>
        <fullName evidence="2">Uncharacterized protein</fullName>
    </submittedName>
</protein>
<feature type="region of interest" description="Disordered" evidence="1">
    <location>
        <begin position="544"/>
        <end position="573"/>
    </location>
</feature>
<comment type="caution">
    <text evidence="2">The sequence shown here is derived from an EMBL/GenBank/DDBJ whole genome shotgun (WGS) entry which is preliminary data.</text>
</comment>
<dbReference type="AlphaFoldDB" id="A0A6L2KJI8"/>
<sequence length="614" mass="69886">MLRGGFCFPCNFKAENSFNCYQNAYSFNNNSNYLPQPQYENYWCNFYGNNSHDGYDCQQQFPFAYEREPSYNQNYDGNYYPHESPSFPCCDNCGGSHETFQCQPITQNINFSGSDQIQPPQYPDVHPPSQEISNEVFQANHSIQNEESLENSSDEIAASDSNQEKEEPPQDSNIHQLIEECRIKVCEEQKKSMEDTMLELDKICQEKEFLCIHDNEVKNVVEQPAENGNRSIQSLQNFRVVHKNSISLNNTSQISSIHAITPILSTKEPEHSLSMGYEHLSITPETESDEVTESNAENLLPIPSECEVTSEDKRYCDVPISTIDVCDNHFDTFFDSKIGDDISVHNDDFEDIEYVEASLSDPEIVSVEEEHVVHQAENDVEEEEIDLEDISQIQDVVLREKLLSITRLISNIESLNDNPTPDRVLNFFESDNSLSDNFSPEFETFCDYTEETRSGNTTHADNSLPEYDSFCFKIEPDQERLINLVKNDIPDNSSSDPLLEEADLFLASDNSIPPGIENVADDSEGDIRFLEELLIDDSILSHELSDSNFEDNPSVVRPPSEPPDAETDAGEEIPVVMNDKDKFDEDYHFFMFDKVFSLLSAKSEDTIFDPGISA</sequence>
<accession>A0A6L2KJI8</accession>
<gene>
    <name evidence="2" type="ORF">Tci_020163</name>
</gene>
<reference evidence="2" key="1">
    <citation type="journal article" date="2019" name="Sci. Rep.">
        <title>Draft genome of Tanacetum cinerariifolium, the natural source of mosquito coil.</title>
        <authorList>
            <person name="Yamashiro T."/>
            <person name="Shiraishi A."/>
            <person name="Satake H."/>
            <person name="Nakayama K."/>
        </authorList>
    </citation>
    <scope>NUCLEOTIDE SEQUENCE</scope>
</reference>
<organism evidence="2">
    <name type="scientific">Tanacetum cinerariifolium</name>
    <name type="common">Dalmatian daisy</name>
    <name type="synonym">Chrysanthemum cinerariifolium</name>
    <dbReference type="NCBI Taxonomy" id="118510"/>
    <lineage>
        <taxon>Eukaryota</taxon>
        <taxon>Viridiplantae</taxon>
        <taxon>Streptophyta</taxon>
        <taxon>Embryophyta</taxon>
        <taxon>Tracheophyta</taxon>
        <taxon>Spermatophyta</taxon>
        <taxon>Magnoliopsida</taxon>
        <taxon>eudicotyledons</taxon>
        <taxon>Gunneridae</taxon>
        <taxon>Pentapetalae</taxon>
        <taxon>asterids</taxon>
        <taxon>campanulids</taxon>
        <taxon>Asterales</taxon>
        <taxon>Asteraceae</taxon>
        <taxon>Asteroideae</taxon>
        <taxon>Anthemideae</taxon>
        <taxon>Anthemidinae</taxon>
        <taxon>Tanacetum</taxon>
    </lineage>
</organism>
<name>A0A6L2KJI8_TANCI</name>
<evidence type="ECO:0000256" key="1">
    <source>
        <dbReference type="SAM" id="MobiDB-lite"/>
    </source>
</evidence>
<proteinExistence type="predicted"/>